<dbReference type="AlphaFoldDB" id="A0A9P9DS95"/>
<dbReference type="Proteomes" id="UP000700596">
    <property type="component" value="Unassembled WGS sequence"/>
</dbReference>
<keyword evidence="1" id="KW-1133">Transmembrane helix</keyword>
<keyword evidence="1" id="KW-0472">Membrane</keyword>
<keyword evidence="1" id="KW-0812">Transmembrane</keyword>
<evidence type="ECO:0000256" key="1">
    <source>
        <dbReference type="SAM" id="Phobius"/>
    </source>
</evidence>
<name>A0A9P9DS95_9PLEO</name>
<evidence type="ECO:0000313" key="2">
    <source>
        <dbReference type="EMBL" id="KAH7123656.1"/>
    </source>
</evidence>
<feature type="transmembrane region" description="Helical" evidence="1">
    <location>
        <begin position="199"/>
        <end position="223"/>
    </location>
</feature>
<keyword evidence="3" id="KW-1185">Reference proteome</keyword>
<gene>
    <name evidence="2" type="ORF">B0J11DRAFT_529567</name>
</gene>
<dbReference type="OrthoDB" id="5428890at2759"/>
<accession>A0A9P9DS95</accession>
<organism evidence="2 3">
    <name type="scientific">Dendryphion nanum</name>
    <dbReference type="NCBI Taxonomy" id="256645"/>
    <lineage>
        <taxon>Eukaryota</taxon>
        <taxon>Fungi</taxon>
        <taxon>Dikarya</taxon>
        <taxon>Ascomycota</taxon>
        <taxon>Pezizomycotina</taxon>
        <taxon>Dothideomycetes</taxon>
        <taxon>Pleosporomycetidae</taxon>
        <taxon>Pleosporales</taxon>
        <taxon>Torulaceae</taxon>
        <taxon>Dendryphion</taxon>
    </lineage>
</organism>
<evidence type="ECO:0000313" key="3">
    <source>
        <dbReference type="Proteomes" id="UP000700596"/>
    </source>
</evidence>
<protein>
    <submittedName>
        <fullName evidence="2">Uncharacterized protein</fullName>
    </submittedName>
</protein>
<proteinExistence type="predicted"/>
<sequence>MELTVRLWLGINVNFSGRTVGRVHPRRKQVHWMKDQTLDAIAVVPERTNLNDMDNELDGLTAANIVNMCRVHIEWTDCLNDHLRLSGAKGKRILHIYQQKKALMNHKIEKSPLLATLLDEIIRSLELLLPLGAGHTRKLLKSSNKTYINFSSSGKHIASNLDEFVYLRPRLKRLLDLYHGPPESFLQWLFDTRDIGQLAALWVGISGIILTILIGIVASIYAIKQYFVAVQSYDLSWKSYQLSLKMACGQNATMLGQLCD</sequence>
<reference evidence="2" key="1">
    <citation type="journal article" date="2021" name="Nat. Commun.">
        <title>Genetic determinants of endophytism in the Arabidopsis root mycobiome.</title>
        <authorList>
            <person name="Mesny F."/>
            <person name="Miyauchi S."/>
            <person name="Thiergart T."/>
            <person name="Pickel B."/>
            <person name="Atanasova L."/>
            <person name="Karlsson M."/>
            <person name="Huettel B."/>
            <person name="Barry K.W."/>
            <person name="Haridas S."/>
            <person name="Chen C."/>
            <person name="Bauer D."/>
            <person name="Andreopoulos W."/>
            <person name="Pangilinan J."/>
            <person name="LaButti K."/>
            <person name="Riley R."/>
            <person name="Lipzen A."/>
            <person name="Clum A."/>
            <person name="Drula E."/>
            <person name="Henrissat B."/>
            <person name="Kohler A."/>
            <person name="Grigoriev I.V."/>
            <person name="Martin F.M."/>
            <person name="Hacquard S."/>
        </authorList>
    </citation>
    <scope>NUCLEOTIDE SEQUENCE</scope>
    <source>
        <strain evidence="2">MPI-CAGE-CH-0243</strain>
    </source>
</reference>
<dbReference type="EMBL" id="JAGMWT010000008">
    <property type="protein sequence ID" value="KAH7123656.1"/>
    <property type="molecule type" value="Genomic_DNA"/>
</dbReference>
<comment type="caution">
    <text evidence="2">The sequence shown here is derived from an EMBL/GenBank/DDBJ whole genome shotgun (WGS) entry which is preliminary data.</text>
</comment>